<gene>
    <name evidence="4" type="ORF">HMPREF0762_00476</name>
</gene>
<accession>D0WFF8</accession>
<dbReference type="HOGENOM" id="CLU_013985_35_2_11"/>
<dbReference type="PANTHER" id="PTHR43877:SF2">
    <property type="entry name" value="AMINOALKYLPHOSPHONATE N-ACETYLTRANSFERASE-RELATED"/>
    <property type="match status" value="1"/>
</dbReference>
<dbReference type="RefSeq" id="WP_006361731.1">
    <property type="nucleotide sequence ID" value="NZ_GG700630.1"/>
</dbReference>
<evidence type="ECO:0000313" key="5">
    <source>
        <dbReference type="Proteomes" id="UP000006001"/>
    </source>
</evidence>
<keyword evidence="2" id="KW-0012">Acyltransferase</keyword>
<name>D0WFF8_SLAES</name>
<reference evidence="4" key="1">
    <citation type="submission" date="2009-10" db="EMBL/GenBank/DDBJ databases">
        <authorList>
            <person name="Weinstock G."/>
            <person name="Sodergren E."/>
            <person name="Clifton S."/>
            <person name="Fulton L."/>
            <person name="Fulton B."/>
            <person name="Courtney L."/>
            <person name="Fronick C."/>
            <person name="Harrison M."/>
            <person name="Strong C."/>
            <person name="Farmer C."/>
            <person name="Delahaunty K."/>
            <person name="Markovic C."/>
            <person name="Hall O."/>
            <person name="Minx P."/>
            <person name="Tomlinson C."/>
            <person name="Mitreva M."/>
            <person name="Nelson J."/>
            <person name="Hou S."/>
            <person name="Wollam A."/>
            <person name="Pepin K.H."/>
            <person name="Johnson M."/>
            <person name="Bhonagiri V."/>
            <person name="Nash W.E."/>
            <person name="Warren W."/>
            <person name="Chinwalla A."/>
            <person name="Mardis E.R."/>
            <person name="Wilson R.K."/>
        </authorList>
    </citation>
    <scope>NUCLEOTIDE SEQUENCE [LARGE SCALE GENOMIC DNA]</scope>
    <source>
        <strain evidence="4">ATCC 700122</strain>
    </source>
</reference>
<proteinExistence type="predicted"/>
<protein>
    <submittedName>
        <fullName evidence="4">Acetyltransferase, GNAT family</fullName>
    </submittedName>
</protein>
<dbReference type="GO" id="GO:0016747">
    <property type="term" value="F:acyltransferase activity, transferring groups other than amino-acyl groups"/>
    <property type="evidence" value="ECO:0007669"/>
    <property type="project" value="InterPro"/>
</dbReference>
<keyword evidence="1" id="KW-0808">Transferase</keyword>
<evidence type="ECO:0000313" key="4">
    <source>
        <dbReference type="EMBL" id="EEZ61842.1"/>
    </source>
</evidence>
<sequence>MISIEEAGIDRIDELAAWRIETLREVFSLPADADMTQLEAENRAYYEREIPRSGHVACFARLDGVIVGCAGMCLQTELPSPDNPSGRCAFLMNVYTRPESQHRGAGRAMIEWLVDQAIDRGIDKIYLETSAAGRRLYESVGFTDLPDFMIHRKKPEKTNR</sequence>
<dbReference type="eggNOG" id="COG0456">
    <property type="taxonomic scope" value="Bacteria"/>
</dbReference>
<dbReference type="CDD" id="cd04301">
    <property type="entry name" value="NAT_SF"/>
    <property type="match status" value="1"/>
</dbReference>
<organism evidence="4 5">
    <name type="scientific">Slackia exigua (strain ATCC 700122 / DSM 15923 / CIP 105133 / JCM 11022 / KCTC 5966 / S-7)</name>
    <dbReference type="NCBI Taxonomy" id="649764"/>
    <lineage>
        <taxon>Bacteria</taxon>
        <taxon>Bacillati</taxon>
        <taxon>Actinomycetota</taxon>
        <taxon>Coriobacteriia</taxon>
        <taxon>Eggerthellales</taxon>
        <taxon>Eggerthellaceae</taxon>
        <taxon>Slackia</taxon>
    </lineage>
</organism>
<dbReference type="AlphaFoldDB" id="D0WFF8"/>
<dbReference type="InterPro" id="IPR000182">
    <property type="entry name" value="GNAT_dom"/>
</dbReference>
<dbReference type="OrthoDB" id="5243104at2"/>
<dbReference type="Gene3D" id="3.40.630.30">
    <property type="match status" value="1"/>
</dbReference>
<evidence type="ECO:0000259" key="3">
    <source>
        <dbReference type="PROSITE" id="PS51186"/>
    </source>
</evidence>
<dbReference type="GeneID" id="85007108"/>
<evidence type="ECO:0000256" key="2">
    <source>
        <dbReference type="ARBA" id="ARBA00023315"/>
    </source>
</evidence>
<dbReference type="InterPro" id="IPR016181">
    <property type="entry name" value="Acyl_CoA_acyltransferase"/>
</dbReference>
<dbReference type="PANTHER" id="PTHR43877">
    <property type="entry name" value="AMINOALKYLPHOSPHONATE N-ACETYLTRANSFERASE-RELATED-RELATED"/>
    <property type="match status" value="1"/>
</dbReference>
<dbReference type="SUPFAM" id="SSF55729">
    <property type="entry name" value="Acyl-CoA N-acyltransferases (Nat)"/>
    <property type="match status" value="1"/>
</dbReference>
<dbReference type="EMBL" id="ACUX02000005">
    <property type="protein sequence ID" value="EEZ61842.1"/>
    <property type="molecule type" value="Genomic_DNA"/>
</dbReference>
<comment type="caution">
    <text evidence="4">The sequence shown here is derived from an EMBL/GenBank/DDBJ whole genome shotgun (WGS) entry which is preliminary data.</text>
</comment>
<evidence type="ECO:0000256" key="1">
    <source>
        <dbReference type="ARBA" id="ARBA00022679"/>
    </source>
</evidence>
<dbReference type="InterPro" id="IPR050832">
    <property type="entry name" value="Bact_Acetyltransf"/>
</dbReference>
<keyword evidence="5" id="KW-1185">Reference proteome</keyword>
<dbReference type="STRING" id="649764.HMPREF0762_00476"/>
<dbReference type="Proteomes" id="UP000006001">
    <property type="component" value="Unassembled WGS sequence"/>
</dbReference>
<dbReference type="Pfam" id="PF00583">
    <property type="entry name" value="Acetyltransf_1"/>
    <property type="match status" value="1"/>
</dbReference>
<dbReference type="PROSITE" id="PS51186">
    <property type="entry name" value="GNAT"/>
    <property type="match status" value="1"/>
</dbReference>
<feature type="domain" description="N-acetyltransferase" evidence="3">
    <location>
        <begin position="2"/>
        <end position="160"/>
    </location>
</feature>